<dbReference type="SUPFAM" id="SSF55874">
    <property type="entry name" value="ATPase domain of HSP90 chaperone/DNA topoisomerase II/histidine kinase"/>
    <property type="match status" value="1"/>
</dbReference>
<gene>
    <name evidence="19" type="ORF">SAMN02745132_04470</name>
</gene>
<evidence type="ECO:0000256" key="3">
    <source>
        <dbReference type="ARBA" id="ARBA00012438"/>
    </source>
</evidence>
<evidence type="ECO:0000256" key="13">
    <source>
        <dbReference type="ARBA" id="ARBA00023012"/>
    </source>
</evidence>
<keyword evidence="16" id="KW-0175">Coiled coil</keyword>
<feature type="domain" description="Histidine kinase" evidence="18">
    <location>
        <begin position="384"/>
        <end position="596"/>
    </location>
</feature>
<dbReference type="InterPro" id="IPR033479">
    <property type="entry name" value="dCache_1"/>
</dbReference>
<keyword evidence="11" id="KW-0067">ATP-binding</keyword>
<evidence type="ECO:0000256" key="15">
    <source>
        <dbReference type="ARBA" id="ARBA00073143"/>
    </source>
</evidence>
<dbReference type="EMBL" id="FUXU01000118">
    <property type="protein sequence ID" value="SKA69554.1"/>
    <property type="molecule type" value="Genomic_DNA"/>
</dbReference>
<dbReference type="InterPro" id="IPR017055">
    <property type="entry name" value="Sig_transdc_His_kinase_DctB"/>
</dbReference>
<accession>A0A1T4VX38</accession>
<dbReference type="SUPFAM" id="SSF103190">
    <property type="entry name" value="Sensory domain-like"/>
    <property type="match status" value="1"/>
</dbReference>
<keyword evidence="6" id="KW-0597">Phosphoprotein</keyword>
<evidence type="ECO:0000256" key="6">
    <source>
        <dbReference type="ARBA" id="ARBA00022553"/>
    </source>
</evidence>
<dbReference type="InterPro" id="IPR029151">
    <property type="entry name" value="Sensor-like_sf"/>
</dbReference>
<keyword evidence="13" id="KW-0902">Two-component regulatory system</keyword>
<name>A0A1T4VX38_9GAMM</name>
<evidence type="ECO:0000256" key="5">
    <source>
        <dbReference type="ARBA" id="ARBA00022519"/>
    </source>
</evidence>
<dbReference type="InterPro" id="IPR003661">
    <property type="entry name" value="HisK_dim/P_dom"/>
</dbReference>
<evidence type="ECO:0000256" key="17">
    <source>
        <dbReference type="SAM" id="Phobius"/>
    </source>
</evidence>
<evidence type="ECO:0000256" key="9">
    <source>
        <dbReference type="ARBA" id="ARBA00022741"/>
    </source>
</evidence>
<evidence type="ECO:0000256" key="2">
    <source>
        <dbReference type="ARBA" id="ARBA00004429"/>
    </source>
</evidence>
<protein>
    <recommendedName>
        <fullName evidence="15">C4-dicarboxylate transport sensor protein DctB</fullName>
        <ecNumber evidence="3">2.7.13.3</ecNumber>
    </recommendedName>
</protein>
<keyword evidence="12 17" id="KW-1133">Transmembrane helix</keyword>
<dbReference type="PANTHER" id="PTHR43065:SF46">
    <property type="entry name" value="C4-DICARBOXYLATE TRANSPORT SENSOR PROTEIN DCTB"/>
    <property type="match status" value="1"/>
</dbReference>
<dbReference type="CDD" id="cd00082">
    <property type="entry name" value="HisKA"/>
    <property type="match status" value="1"/>
</dbReference>
<evidence type="ECO:0000256" key="14">
    <source>
        <dbReference type="ARBA" id="ARBA00023136"/>
    </source>
</evidence>
<dbReference type="SMART" id="SM00387">
    <property type="entry name" value="HATPase_c"/>
    <property type="match status" value="1"/>
</dbReference>
<dbReference type="PANTHER" id="PTHR43065">
    <property type="entry name" value="SENSOR HISTIDINE KINASE"/>
    <property type="match status" value="1"/>
</dbReference>
<dbReference type="SMART" id="SM00388">
    <property type="entry name" value="HisKA"/>
    <property type="match status" value="1"/>
</dbReference>
<evidence type="ECO:0000256" key="4">
    <source>
        <dbReference type="ARBA" id="ARBA00022475"/>
    </source>
</evidence>
<comment type="catalytic activity">
    <reaction evidence="1">
        <text>ATP + protein L-histidine = ADP + protein N-phospho-L-histidine.</text>
        <dbReference type="EC" id="2.7.13.3"/>
    </reaction>
</comment>
<dbReference type="OrthoDB" id="9772100at2"/>
<feature type="coiled-coil region" evidence="16">
    <location>
        <begin position="348"/>
        <end position="375"/>
    </location>
</feature>
<proteinExistence type="predicted"/>
<evidence type="ECO:0000256" key="10">
    <source>
        <dbReference type="ARBA" id="ARBA00022777"/>
    </source>
</evidence>
<dbReference type="InterPro" id="IPR003594">
    <property type="entry name" value="HATPase_dom"/>
</dbReference>
<dbReference type="GO" id="GO:0005886">
    <property type="term" value="C:plasma membrane"/>
    <property type="evidence" value="ECO:0007669"/>
    <property type="project" value="UniProtKB-SubCell"/>
</dbReference>
<evidence type="ECO:0000313" key="19">
    <source>
        <dbReference type="EMBL" id="SKA69554.1"/>
    </source>
</evidence>
<keyword evidence="4" id="KW-1003">Cell membrane</keyword>
<keyword evidence="14 17" id="KW-0472">Membrane</keyword>
<keyword evidence="8 17" id="KW-0812">Transmembrane</keyword>
<dbReference type="RefSeq" id="WP_078754533.1">
    <property type="nucleotide sequence ID" value="NZ_FUXU01000118.1"/>
</dbReference>
<dbReference type="PROSITE" id="PS50109">
    <property type="entry name" value="HIS_KIN"/>
    <property type="match status" value="1"/>
</dbReference>
<dbReference type="InterPro" id="IPR005467">
    <property type="entry name" value="His_kinase_dom"/>
</dbReference>
<dbReference type="AlphaFoldDB" id="A0A1T4VX38"/>
<evidence type="ECO:0000256" key="1">
    <source>
        <dbReference type="ARBA" id="ARBA00000085"/>
    </source>
</evidence>
<dbReference type="Pfam" id="PF02518">
    <property type="entry name" value="HATPase_c"/>
    <property type="match status" value="1"/>
</dbReference>
<feature type="transmembrane region" description="Helical" evidence="17">
    <location>
        <begin position="291"/>
        <end position="314"/>
    </location>
</feature>
<dbReference type="Gene3D" id="3.30.450.20">
    <property type="entry name" value="PAS domain"/>
    <property type="match status" value="2"/>
</dbReference>
<evidence type="ECO:0000259" key="18">
    <source>
        <dbReference type="PROSITE" id="PS50109"/>
    </source>
</evidence>
<dbReference type="EC" id="2.7.13.3" evidence="3"/>
<dbReference type="PIRSF" id="PIRSF036431">
    <property type="entry name" value="STHK_DctB"/>
    <property type="match status" value="1"/>
</dbReference>
<dbReference type="SUPFAM" id="SSF47384">
    <property type="entry name" value="Homodimeric domain of signal transducing histidine kinase"/>
    <property type="match status" value="1"/>
</dbReference>
<keyword evidence="5" id="KW-0997">Cell inner membrane</keyword>
<dbReference type="Pfam" id="PF00512">
    <property type="entry name" value="HisKA"/>
    <property type="match status" value="1"/>
</dbReference>
<sequence length="609" mass="68845">MQKRLIVFFVTLIGLILTAFVASFTYSSIEKRYIQKIESDVFQLQEKLAAELARYSEIPVVLSADPRLKRLLRAPESERLFEETNILLSDWNARLNSDVLYLMNPQGMTVASSNVDTETSFVGHSYHYRPYFQQAIQGNKGQYYALGVVSDKRGYYFSYPVIDDNRISGVLTLKVDLSIIDRIWNQQQFDYLIADPLGVIFYSSRNEWLYQSLTILTDVQKQAIRDSRRYGDTKLRNLTTFKHADVLSGKTKVSLSNKDLEREMMLISTTPLGTEGWQIYGFTPVSDSFPVVFQSACIFAVFYALLVLVIAAWLQNVRTRKELARLNDHLEVKVATRTASLEETNAALRSSIAQYETAQAALRQTESELIQAAKLAMLGEMSASINHEINQPLAAMRTYTENSLRLMKKERYADVGKNLTTINELIGLIAEIIARFKVFARKQDKSSRNRADVNAVISASIALSEASFLKKGIHITCTLSDKDLYVKADPVQLEQVILNLMSNATHALSSTQDPMMGIEIIETEERIAIHVWDNGSGMNNDLKDNIFSPFFTTKPDGLGLGLTICRRIIESFDGDLKVNDHSSGGADFIVTLQRFIEGTQRHDKRDLDH</sequence>
<dbReference type="Gene3D" id="3.30.565.10">
    <property type="entry name" value="Histidine kinase-like ATPase, C-terminal domain"/>
    <property type="match status" value="1"/>
</dbReference>
<dbReference type="InterPro" id="IPR036097">
    <property type="entry name" value="HisK_dim/P_sf"/>
</dbReference>
<keyword evidence="7" id="KW-0808">Transferase</keyword>
<evidence type="ECO:0000313" key="20">
    <source>
        <dbReference type="Proteomes" id="UP000190162"/>
    </source>
</evidence>
<dbReference type="Gene3D" id="1.10.287.130">
    <property type="match status" value="1"/>
</dbReference>
<evidence type="ECO:0000256" key="16">
    <source>
        <dbReference type="SAM" id="Coils"/>
    </source>
</evidence>
<dbReference type="Pfam" id="PF02743">
    <property type="entry name" value="dCache_1"/>
    <property type="match status" value="1"/>
</dbReference>
<dbReference type="PRINTS" id="PR00344">
    <property type="entry name" value="BCTRLSENSOR"/>
</dbReference>
<dbReference type="FunFam" id="1.10.287.130:FF:000049">
    <property type="entry name" value="C4-dicarboxylate transport sensor protein DctB"/>
    <property type="match status" value="1"/>
</dbReference>
<keyword evidence="9" id="KW-0547">Nucleotide-binding</keyword>
<comment type="subcellular location">
    <subcellularLocation>
        <location evidence="2">Cell inner membrane</location>
        <topology evidence="2">Multi-pass membrane protein</topology>
    </subcellularLocation>
</comment>
<evidence type="ECO:0000256" key="7">
    <source>
        <dbReference type="ARBA" id="ARBA00022679"/>
    </source>
</evidence>
<evidence type="ECO:0000256" key="11">
    <source>
        <dbReference type="ARBA" id="ARBA00022840"/>
    </source>
</evidence>
<evidence type="ECO:0000256" key="12">
    <source>
        <dbReference type="ARBA" id="ARBA00022989"/>
    </source>
</evidence>
<dbReference type="InterPro" id="IPR036890">
    <property type="entry name" value="HATPase_C_sf"/>
</dbReference>
<keyword evidence="10 19" id="KW-0418">Kinase</keyword>
<dbReference type="Proteomes" id="UP000190162">
    <property type="component" value="Unassembled WGS sequence"/>
</dbReference>
<evidence type="ECO:0000256" key="8">
    <source>
        <dbReference type="ARBA" id="ARBA00022692"/>
    </source>
</evidence>
<keyword evidence="20" id="KW-1185">Reference proteome</keyword>
<dbReference type="InterPro" id="IPR004358">
    <property type="entry name" value="Sig_transdc_His_kin-like_C"/>
</dbReference>
<reference evidence="20" key="1">
    <citation type="submission" date="2017-02" db="EMBL/GenBank/DDBJ databases">
        <authorList>
            <person name="Varghese N."/>
            <person name="Submissions S."/>
        </authorList>
    </citation>
    <scope>NUCLEOTIDE SEQUENCE [LARGE SCALE GENOMIC DNA]</scope>
    <source>
        <strain evidence="20">DSM 22720</strain>
    </source>
</reference>
<dbReference type="GO" id="GO:0005524">
    <property type="term" value="F:ATP binding"/>
    <property type="evidence" value="ECO:0007669"/>
    <property type="project" value="UniProtKB-KW"/>
</dbReference>
<organism evidence="19 20">
    <name type="scientific">Enterovibrio nigricans DSM 22720</name>
    <dbReference type="NCBI Taxonomy" id="1121868"/>
    <lineage>
        <taxon>Bacteria</taxon>
        <taxon>Pseudomonadati</taxon>
        <taxon>Pseudomonadota</taxon>
        <taxon>Gammaproteobacteria</taxon>
        <taxon>Vibrionales</taxon>
        <taxon>Vibrionaceae</taxon>
        <taxon>Enterovibrio</taxon>
    </lineage>
</organism>
<dbReference type="GO" id="GO:0000155">
    <property type="term" value="F:phosphorelay sensor kinase activity"/>
    <property type="evidence" value="ECO:0007669"/>
    <property type="project" value="InterPro"/>
</dbReference>